<sequence length="96" mass="9386">MSSPTALRQVLLEVRGAAGGGVRLDDVARRVGASVAEVSAMVDYWVRKGALVAEPLAGGCPDGGCGTCPSGEGDAPGCGSPGPAVGPVAISIARRP</sequence>
<dbReference type="InterPro" id="IPR036390">
    <property type="entry name" value="WH_DNA-bd_sf"/>
</dbReference>
<organism evidence="2 3">
    <name type="scientific">Motilibacter rhizosphaerae</name>
    <dbReference type="NCBI Taxonomy" id="598652"/>
    <lineage>
        <taxon>Bacteria</taxon>
        <taxon>Bacillati</taxon>
        <taxon>Actinomycetota</taxon>
        <taxon>Actinomycetes</taxon>
        <taxon>Motilibacterales</taxon>
        <taxon>Motilibacteraceae</taxon>
        <taxon>Motilibacter</taxon>
    </lineage>
</organism>
<dbReference type="EMBL" id="SGXD01000005">
    <property type="protein sequence ID" value="RZS80019.1"/>
    <property type="molecule type" value="Genomic_DNA"/>
</dbReference>
<dbReference type="RefSeq" id="WP_130494234.1">
    <property type="nucleotide sequence ID" value="NZ_SGXD01000005.1"/>
</dbReference>
<dbReference type="SUPFAM" id="SSF46785">
    <property type="entry name" value="Winged helix' DNA-binding domain"/>
    <property type="match status" value="1"/>
</dbReference>
<name>A0A4Q7NAT0_9ACTN</name>
<comment type="caution">
    <text evidence="2">The sequence shown here is derived from an EMBL/GenBank/DDBJ whole genome shotgun (WGS) entry which is preliminary data.</text>
</comment>
<accession>A0A4Q7NAT0</accession>
<dbReference type="Pfam" id="PF09012">
    <property type="entry name" value="FeoC"/>
    <property type="match status" value="1"/>
</dbReference>
<dbReference type="InterPro" id="IPR036388">
    <property type="entry name" value="WH-like_DNA-bd_sf"/>
</dbReference>
<dbReference type="Proteomes" id="UP000293638">
    <property type="component" value="Unassembled WGS sequence"/>
</dbReference>
<keyword evidence="3" id="KW-1185">Reference proteome</keyword>
<dbReference type="InterPro" id="IPR015102">
    <property type="entry name" value="Tscrpt_reg_HTH_FeoC"/>
</dbReference>
<protein>
    <submittedName>
        <fullName evidence="2">FeoC-like transcriptional regulator</fullName>
    </submittedName>
</protein>
<proteinExistence type="predicted"/>
<dbReference type="OrthoDB" id="4328608at2"/>
<evidence type="ECO:0000313" key="3">
    <source>
        <dbReference type="Proteomes" id="UP000293638"/>
    </source>
</evidence>
<feature type="domain" description="Transcriptional regulator HTH-type FeoC" evidence="1">
    <location>
        <begin position="11"/>
        <end position="71"/>
    </location>
</feature>
<evidence type="ECO:0000313" key="2">
    <source>
        <dbReference type="EMBL" id="RZS80019.1"/>
    </source>
</evidence>
<reference evidence="2 3" key="1">
    <citation type="submission" date="2019-02" db="EMBL/GenBank/DDBJ databases">
        <title>Genomic Encyclopedia of Type Strains, Phase IV (KMG-IV): sequencing the most valuable type-strain genomes for metagenomic binning, comparative biology and taxonomic classification.</title>
        <authorList>
            <person name="Goeker M."/>
        </authorList>
    </citation>
    <scope>NUCLEOTIDE SEQUENCE [LARGE SCALE GENOMIC DNA]</scope>
    <source>
        <strain evidence="2 3">DSM 45622</strain>
    </source>
</reference>
<dbReference type="AlphaFoldDB" id="A0A4Q7NAT0"/>
<dbReference type="Gene3D" id="1.10.10.10">
    <property type="entry name" value="Winged helix-like DNA-binding domain superfamily/Winged helix DNA-binding domain"/>
    <property type="match status" value="1"/>
</dbReference>
<evidence type="ECO:0000259" key="1">
    <source>
        <dbReference type="Pfam" id="PF09012"/>
    </source>
</evidence>
<gene>
    <name evidence="2" type="ORF">EV189_3498</name>
</gene>